<dbReference type="Gene3D" id="2.130.10.10">
    <property type="entry name" value="YVTN repeat-like/Quinoprotein amine dehydrogenase"/>
    <property type="match status" value="3"/>
</dbReference>
<feature type="compositionally biased region" description="Basic and acidic residues" evidence="2">
    <location>
        <begin position="477"/>
        <end position="498"/>
    </location>
</feature>
<keyword evidence="3" id="KW-0282">Flagellum</keyword>
<reference evidence="3 4" key="1">
    <citation type="journal article" date="2020" name="Nature">
        <title>Six reference-quality genomes reveal evolution of bat adaptations.</title>
        <authorList>
            <person name="Jebb D."/>
            <person name="Huang Z."/>
            <person name="Pippel M."/>
            <person name="Hughes G.M."/>
            <person name="Lavrichenko K."/>
            <person name="Devanna P."/>
            <person name="Winkler S."/>
            <person name="Jermiin L.S."/>
            <person name="Skirmuntt E.C."/>
            <person name="Katzourakis A."/>
            <person name="Burkitt-Gray L."/>
            <person name="Ray D.A."/>
            <person name="Sullivan K.A.M."/>
            <person name="Roscito J.G."/>
            <person name="Kirilenko B.M."/>
            <person name="Davalos L.M."/>
            <person name="Corthals A.P."/>
            <person name="Power M.L."/>
            <person name="Jones G."/>
            <person name="Ransome R.D."/>
            <person name="Dechmann D.K.N."/>
            <person name="Locatelli A.G."/>
            <person name="Puechmaille S.J."/>
            <person name="Fedrigo O."/>
            <person name="Jarvis E.D."/>
            <person name="Hiller M."/>
            <person name="Vernes S.C."/>
            <person name="Myers E.W."/>
            <person name="Teeling E.C."/>
        </authorList>
    </citation>
    <scope>NUCLEOTIDE SEQUENCE [LARGE SCALE GENOMIC DNA]</scope>
    <source>
        <strain evidence="3">MMolMol1</strain>
        <tissue evidence="3">Muscle</tissue>
    </source>
</reference>
<dbReference type="InterPro" id="IPR036322">
    <property type="entry name" value="WD40_repeat_dom_sf"/>
</dbReference>
<keyword evidence="1" id="KW-0853">WD repeat</keyword>
<protein>
    <submittedName>
        <fullName evidence="3">Cilia and flagella associated protein 57</fullName>
    </submittedName>
</protein>
<dbReference type="FunFam" id="2.130.10.10:FF:000357">
    <property type="entry name" value="Cilia and flagella associated protein 57"/>
    <property type="match status" value="1"/>
</dbReference>
<dbReference type="SUPFAM" id="SSF50978">
    <property type="entry name" value="WD40 repeat-like"/>
    <property type="match status" value="1"/>
</dbReference>
<keyword evidence="3" id="KW-0969">Cilium</keyword>
<dbReference type="Pfam" id="PF00400">
    <property type="entry name" value="WD40"/>
    <property type="match status" value="1"/>
</dbReference>
<feature type="region of interest" description="Disordered" evidence="2">
    <location>
        <begin position="477"/>
        <end position="499"/>
    </location>
</feature>
<feature type="repeat" description="WD" evidence="1">
    <location>
        <begin position="385"/>
        <end position="426"/>
    </location>
</feature>
<dbReference type="PANTHER" id="PTHR32215:SF0">
    <property type="entry name" value="CILIA- AND FLAGELLA-ASSOCIATED PROTEIN 57"/>
    <property type="match status" value="1"/>
</dbReference>
<evidence type="ECO:0000313" key="4">
    <source>
        <dbReference type="Proteomes" id="UP000550707"/>
    </source>
</evidence>
<dbReference type="EMBL" id="JACASF010000012">
    <property type="protein sequence ID" value="KAF6443351.1"/>
    <property type="molecule type" value="Genomic_DNA"/>
</dbReference>
<evidence type="ECO:0000256" key="2">
    <source>
        <dbReference type="SAM" id="MobiDB-lite"/>
    </source>
</evidence>
<dbReference type="PANTHER" id="PTHR32215">
    <property type="entry name" value="CILIA- AND FLAGELLA-ASSOCIATED PROTEIN 57"/>
    <property type="match status" value="1"/>
</dbReference>
<dbReference type="InterPro" id="IPR015943">
    <property type="entry name" value="WD40/YVTN_repeat-like_dom_sf"/>
</dbReference>
<evidence type="ECO:0000313" key="3">
    <source>
        <dbReference type="EMBL" id="KAF6443351.1"/>
    </source>
</evidence>
<organism evidence="3 4">
    <name type="scientific">Molossus molossus</name>
    <name type="common">Pallas' mastiff bat</name>
    <name type="synonym">Vespertilio molossus</name>
    <dbReference type="NCBI Taxonomy" id="27622"/>
    <lineage>
        <taxon>Eukaryota</taxon>
        <taxon>Metazoa</taxon>
        <taxon>Chordata</taxon>
        <taxon>Craniata</taxon>
        <taxon>Vertebrata</taxon>
        <taxon>Euteleostomi</taxon>
        <taxon>Mammalia</taxon>
        <taxon>Eutheria</taxon>
        <taxon>Laurasiatheria</taxon>
        <taxon>Chiroptera</taxon>
        <taxon>Yangochiroptera</taxon>
        <taxon>Molossidae</taxon>
        <taxon>Molossus</taxon>
    </lineage>
</organism>
<proteinExistence type="predicted"/>
<dbReference type="InterPro" id="IPR001680">
    <property type="entry name" value="WD40_rpt"/>
</dbReference>
<sequence>MSTVVAQSLRAFGLRSHVANNIFFFDEQIIIFPSGNYCVKYNMDQKWQKFIPGSDKSQAMLALSISPNRRYLAMSEMVQEKPVITIYELSSIPCRKRKILNNFDFPVQKFTSMAFSPDSKYLLTQTSPPESNLVYWLWEKQKVMAIIKIDSQNNTVYQVSFSPQDNTQVCVTGNGMFKLLRFAEGTLKQTNFQRGEPQNYLAHTWVSDDKIVVGTDTGRLILFESGDQRWETSIMVKESSGDLKNLERVQESESLIEFPTLSSPVPSFEQVLANSNHSQLSMPQVFAVAACSKGFACSAGPGRVLLFEKMEDKDFYHESREIRVPVDPQSNDPSQSDKQDILCLCFSPSEETLIASTNRNQLYSITMSLTEISKGEPAHFEYLMYPLHSASITGLAACIRKPLIATCSLDRSIRIWNYESNTLELYKEYQEEAYTISLHPSGHFIVVGFADKLRLMNLLIDDIRSFKEYSIRGCREPGEHLKPERTHGEGKRVSRVEGTEPSTALARGIQVNKREVIPFLSESLSTWGKRQ</sequence>
<dbReference type="Proteomes" id="UP000550707">
    <property type="component" value="Unassembled WGS sequence"/>
</dbReference>
<comment type="caution">
    <text evidence="3">The sequence shown here is derived from an EMBL/GenBank/DDBJ whole genome shotgun (WGS) entry which is preliminary data.</text>
</comment>
<keyword evidence="3" id="KW-0966">Cell projection</keyword>
<gene>
    <name evidence="3" type="ORF">HJG59_002753</name>
</gene>
<dbReference type="PROSITE" id="PS50082">
    <property type="entry name" value="WD_REPEATS_2"/>
    <property type="match status" value="1"/>
</dbReference>
<evidence type="ECO:0000256" key="1">
    <source>
        <dbReference type="PROSITE-ProRule" id="PRU00221"/>
    </source>
</evidence>
<dbReference type="InterPro" id="IPR052993">
    <property type="entry name" value="CFA-57"/>
</dbReference>
<keyword evidence="4" id="KW-1185">Reference proteome</keyword>
<dbReference type="AlphaFoldDB" id="A0A7J8F6Y8"/>
<dbReference type="SMART" id="SM00320">
    <property type="entry name" value="WD40"/>
    <property type="match status" value="4"/>
</dbReference>
<accession>A0A7J8F6Y8</accession>
<name>A0A7J8F6Y8_MOLMO</name>